<gene>
    <name evidence="11" type="primary">nad5</name>
</gene>
<dbReference type="InterPro" id="IPR018393">
    <property type="entry name" value="NADHpl_OxRdtase_5_subgr"/>
</dbReference>
<dbReference type="PRINTS" id="PR01434">
    <property type="entry name" value="NADHDHGNASE5"/>
</dbReference>
<evidence type="ECO:0000256" key="3">
    <source>
        <dbReference type="ARBA" id="ARBA00022660"/>
    </source>
</evidence>
<feature type="transmembrane region" description="Helical" evidence="8">
    <location>
        <begin position="363"/>
        <end position="390"/>
    </location>
</feature>
<comment type="catalytic activity">
    <reaction evidence="8">
        <text>a ubiquinone + NADH + 5 H(+)(in) = a ubiquinol + NAD(+) + 4 H(+)(out)</text>
        <dbReference type="Rhea" id="RHEA:29091"/>
        <dbReference type="Rhea" id="RHEA-COMP:9565"/>
        <dbReference type="Rhea" id="RHEA-COMP:9566"/>
        <dbReference type="ChEBI" id="CHEBI:15378"/>
        <dbReference type="ChEBI" id="CHEBI:16389"/>
        <dbReference type="ChEBI" id="CHEBI:17976"/>
        <dbReference type="ChEBI" id="CHEBI:57540"/>
        <dbReference type="ChEBI" id="CHEBI:57945"/>
        <dbReference type="EC" id="7.1.1.2"/>
    </reaction>
</comment>
<feature type="transmembrane region" description="Helical" evidence="8">
    <location>
        <begin position="615"/>
        <end position="633"/>
    </location>
</feature>
<keyword evidence="8" id="KW-0520">NAD</keyword>
<keyword evidence="3" id="KW-0249">Electron transport</keyword>
<dbReference type="NCBIfam" id="TIGR01974">
    <property type="entry name" value="NDH_I_L"/>
    <property type="match status" value="1"/>
</dbReference>
<feature type="transmembrane region" description="Helical" evidence="8">
    <location>
        <begin position="6"/>
        <end position="23"/>
    </location>
</feature>
<dbReference type="Gene3D" id="1.20.5.2700">
    <property type="match status" value="1"/>
</dbReference>
<organism evidence="11">
    <name type="scientific">Fusarium anthophilum</name>
    <dbReference type="NCBI Taxonomy" id="48485"/>
    <lineage>
        <taxon>Eukaryota</taxon>
        <taxon>Fungi</taxon>
        <taxon>Dikarya</taxon>
        <taxon>Ascomycota</taxon>
        <taxon>Pezizomycotina</taxon>
        <taxon>Sordariomycetes</taxon>
        <taxon>Hypocreomycetidae</taxon>
        <taxon>Hypocreales</taxon>
        <taxon>Nectriaceae</taxon>
        <taxon>Fusarium</taxon>
        <taxon>Fusarium fujikuroi species complex</taxon>
    </lineage>
</organism>
<feature type="transmembrane region" description="Helical" evidence="8">
    <location>
        <begin position="176"/>
        <end position="197"/>
    </location>
</feature>
<comment type="function">
    <text evidence="8">Core subunit of the mitochondrial membrane respiratory chain NADH dehydrogenase (Complex I) which catalyzes electron transfer from NADH through the respiratory chain, using ubiquinone as an electron acceptor. Essential for the catalytic activity and assembly of complex I.</text>
</comment>
<dbReference type="PANTHER" id="PTHR42829">
    <property type="entry name" value="NADH-UBIQUINONE OXIDOREDUCTASE CHAIN 5"/>
    <property type="match status" value="1"/>
</dbReference>
<feature type="transmembrane region" description="Helical" evidence="8">
    <location>
        <begin position="113"/>
        <end position="131"/>
    </location>
</feature>
<accession>A0A6M4B1V0</accession>
<feature type="transmembrane region" description="Helical" evidence="8">
    <location>
        <begin position="333"/>
        <end position="351"/>
    </location>
</feature>
<proteinExistence type="inferred from homology"/>
<reference evidence="11" key="1">
    <citation type="journal article" date="2020" name="Front. Microbiol.">
        <title>Detecting Introgression Between Members of the Fusarium fujikuroi and F. oxysporum Species Complexes by Comparative Mitogenomics.</title>
        <authorList>
            <person name="Brankovics B."/>
            <person name="van Diepeningen A.D."/>
            <person name="de Hoog G.S."/>
            <person name="van der Lee T.A.J."/>
            <person name="Waalwijk C."/>
        </authorList>
    </citation>
    <scope>NUCLEOTIDE SEQUENCE</scope>
    <source>
        <strain evidence="11">CBS 119858</strain>
    </source>
</reference>
<evidence type="ECO:0000256" key="6">
    <source>
        <dbReference type="ARBA" id="ARBA00023075"/>
    </source>
</evidence>
<feature type="domain" description="NADH:quinone oxidoreductase/Mrp antiporter transmembrane" evidence="9">
    <location>
        <begin position="131"/>
        <end position="408"/>
    </location>
</feature>
<reference evidence="11" key="2">
    <citation type="submission" date="2020-01" db="EMBL/GenBank/DDBJ databases">
        <authorList>
            <person name="Brankovics B."/>
            <person name="Van Diepeningen A.D."/>
            <person name="De Hoog G.S."/>
            <person name="Van Der Lee T.A.J."/>
            <person name="Waalwijk C."/>
        </authorList>
    </citation>
    <scope>NUCLEOTIDE SEQUENCE</scope>
    <source>
        <strain evidence="11">CBS 119858</strain>
    </source>
</reference>
<dbReference type="EMBL" id="MT010928">
    <property type="protein sequence ID" value="QJQ35461.1"/>
    <property type="molecule type" value="Genomic_DNA"/>
</dbReference>
<comment type="similarity">
    <text evidence="8">Belongs to the complex I subunit 5 family.</text>
</comment>
<keyword evidence="8" id="KW-0813">Transport</keyword>
<feature type="transmembrane region" description="Helical" evidence="8">
    <location>
        <begin position="30"/>
        <end position="48"/>
    </location>
</feature>
<feature type="transmembrane region" description="Helical" evidence="8">
    <location>
        <begin position="508"/>
        <end position="527"/>
    </location>
</feature>
<dbReference type="InterPro" id="IPR001750">
    <property type="entry name" value="ND/Mrp_TM"/>
</dbReference>
<evidence type="ECO:0000256" key="4">
    <source>
        <dbReference type="ARBA" id="ARBA00022692"/>
    </source>
</evidence>
<feature type="transmembrane region" description="Helical" evidence="8">
    <location>
        <begin position="301"/>
        <end position="327"/>
    </location>
</feature>
<dbReference type="GO" id="GO:0015990">
    <property type="term" value="P:electron transport coupled proton transport"/>
    <property type="evidence" value="ECO:0007669"/>
    <property type="project" value="TreeGrafter"/>
</dbReference>
<sequence>MYLSIIILPLLGSIVSGFFGRKVGVTGSRILGCLSIMITTILAIISFFEVGFNNNPVSINLFKWLDNESFNMAWNFQFDSLTVSMLIPVLIISSLVHFYSIGYMSHDPHNQRFFSYLSLFTFMMIILVTGNNYLVMFVGWEGVGVCSYLLVSFWFTRIAANQSSLSAFLTNRVGDAFLMIGMFILLWTLGTLDYSTVFSLAPYINENITTIIGICLLIGAMAKSSQVGLHIWLPMAMEGPTPVSALIHAATMVTAGVYLLIRSSPLIEYSSAVLLICLWLGAITTIFSSLIGLFQQDIKKIIAYSTMSQLGMMVIAIGLSSYNVAIFHLINHAFYKGLLFLGAGAVIHAVVDNQDLRKYGGLISFLPLTYSVILIASLSLVAFPFMTGFYSKDFILESAYGQYHFSSIDVYVIAVIGAIFTTLYSVKVIYLTFLTNPNGPVNYYRNAHESDIFISLPLVILAVFSIYFGYITRDIFIGLGSGFFIDNSIFIHPVHEIMIDTEFGVPTIFKLIPFILTVSFSALAIIYSEFMPNMISNFKLSNLGYYIYGFFNQRFLVEFFYNKYIVNSVLEIGGQTTKVLDKGSIESIGPYGFGVILTKASKIISSLSNGVVTNYALYILIGICFYLSIFTFVQVVDDVVNSITIASLVILMLYKDRSLISN</sequence>
<evidence type="ECO:0000313" key="11">
    <source>
        <dbReference type="EMBL" id="QJQ35461.1"/>
    </source>
</evidence>
<dbReference type="GO" id="GO:0016020">
    <property type="term" value="C:membrane"/>
    <property type="evidence" value="ECO:0007669"/>
    <property type="project" value="UniProtKB-SubCell"/>
</dbReference>
<dbReference type="PANTHER" id="PTHR42829:SF2">
    <property type="entry name" value="NADH-UBIQUINONE OXIDOREDUCTASE CHAIN 5"/>
    <property type="match status" value="1"/>
</dbReference>
<keyword evidence="6 8" id="KW-0830">Ubiquinone</keyword>
<comment type="subcellular location">
    <subcellularLocation>
        <location evidence="2">Membrane</location>
        <topology evidence="2">Multi-pass membrane protein</topology>
    </subcellularLocation>
</comment>
<keyword evidence="7 8" id="KW-0472">Membrane</keyword>
<dbReference type="Pfam" id="PF00662">
    <property type="entry name" value="Proton_antipo_N"/>
    <property type="match status" value="1"/>
</dbReference>
<feature type="transmembrane region" description="Helical" evidence="8">
    <location>
        <begin position="410"/>
        <end position="431"/>
    </location>
</feature>
<dbReference type="InterPro" id="IPR001516">
    <property type="entry name" value="Proton_antipo_N"/>
</dbReference>
<keyword evidence="8 11" id="KW-0496">Mitochondrion</keyword>
<keyword evidence="5 8" id="KW-1133">Transmembrane helix</keyword>
<feature type="transmembrane region" description="Helical" evidence="8">
    <location>
        <begin position="243"/>
        <end position="261"/>
    </location>
</feature>
<evidence type="ECO:0000256" key="1">
    <source>
        <dbReference type="ARBA" id="ARBA00003257"/>
    </source>
</evidence>
<evidence type="ECO:0000256" key="8">
    <source>
        <dbReference type="RuleBase" id="RU003404"/>
    </source>
</evidence>
<dbReference type="EC" id="7.1.1.2" evidence="8"/>
<evidence type="ECO:0000259" key="10">
    <source>
        <dbReference type="Pfam" id="PF00662"/>
    </source>
</evidence>
<dbReference type="InterPro" id="IPR003945">
    <property type="entry name" value="NU5C-like"/>
</dbReference>
<protein>
    <recommendedName>
        <fullName evidence="8">NADH-ubiquinone oxidoreductase chain 5</fullName>
        <ecNumber evidence="8">7.1.1.2</ecNumber>
    </recommendedName>
</protein>
<dbReference type="GO" id="GO:0042773">
    <property type="term" value="P:ATP synthesis coupled electron transport"/>
    <property type="evidence" value="ECO:0007669"/>
    <property type="project" value="InterPro"/>
</dbReference>
<evidence type="ECO:0000256" key="2">
    <source>
        <dbReference type="ARBA" id="ARBA00004141"/>
    </source>
</evidence>
<dbReference type="Pfam" id="PF00361">
    <property type="entry name" value="Proton_antipo_M"/>
    <property type="match status" value="1"/>
</dbReference>
<geneLocation type="mitochondrion" evidence="11"/>
<feature type="transmembrane region" description="Helical" evidence="8">
    <location>
        <begin position="203"/>
        <end position="222"/>
    </location>
</feature>
<dbReference type="GO" id="GO:0008137">
    <property type="term" value="F:NADH dehydrogenase (ubiquinone) activity"/>
    <property type="evidence" value="ECO:0007669"/>
    <property type="project" value="UniProtKB-EC"/>
</dbReference>
<dbReference type="GO" id="GO:0003954">
    <property type="term" value="F:NADH dehydrogenase activity"/>
    <property type="evidence" value="ECO:0007669"/>
    <property type="project" value="TreeGrafter"/>
</dbReference>
<comment type="function">
    <text evidence="1">Core subunit of the mitochondrial membrane respiratory chain NADH dehydrogenase (Complex I) that is believed to belong to the minimal assembly required for catalysis. Complex I functions in the transfer of electrons from NADH to the respiratory chain. The immediate electron acceptor for the enzyme is believed to be ubiquinone.</text>
</comment>
<evidence type="ECO:0000256" key="5">
    <source>
        <dbReference type="ARBA" id="ARBA00022989"/>
    </source>
</evidence>
<name>A0A6M4B1V0_9HYPO</name>
<feature type="transmembrane region" description="Helical" evidence="8">
    <location>
        <begin position="452"/>
        <end position="471"/>
    </location>
</feature>
<keyword evidence="4 8" id="KW-0812">Transmembrane</keyword>
<feature type="domain" description="NADH-Ubiquinone oxidoreductase (complex I) chain 5 N-terminal" evidence="10">
    <location>
        <begin position="64"/>
        <end position="114"/>
    </location>
</feature>
<evidence type="ECO:0000256" key="7">
    <source>
        <dbReference type="ARBA" id="ARBA00023136"/>
    </source>
</evidence>
<feature type="transmembrane region" description="Helical" evidence="8">
    <location>
        <begin position="81"/>
        <end position="101"/>
    </location>
</feature>
<dbReference type="AlphaFoldDB" id="A0A6M4B1V0"/>
<dbReference type="NCBIfam" id="NF005141">
    <property type="entry name" value="PRK06590.1"/>
    <property type="match status" value="1"/>
</dbReference>
<evidence type="ECO:0000259" key="9">
    <source>
        <dbReference type="Pfam" id="PF00361"/>
    </source>
</evidence>
<feature type="transmembrane region" description="Helical" evidence="8">
    <location>
        <begin position="273"/>
        <end position="294"/>
    </location>
</feature>
<feature type="transmembrane region" description="Helical" evidence="8">
    <location>
        <begin position="137"/>
        <end position="155"/>
    </location>
</feature>
<keyword evidence="3" id="KW-0679">Respiratory chain</keyword>